<evidence type="ECO:0000313" key="3">
    <source>
        <dbReference type="EMBL" id="MDI9260622.1"/>
    </source>
</evidence>
<keyword evidence="3" id="KW-0489">Methyltransferase</keyword>
<comment type="caution">
    <text evidence="3">The sequence shown here is derived from an EMBL/GenBank/DDBJ whole genome shotgun (WGS) entry which is preliminary data.</text>
</comment>
<name>A0ABT6XZW8_ALISE</name>
<dbReference type="Gene3D" id="3.20.20.210">
    <property type="match status" value="1"/>
</dbReference>
<keyword evidence="4" id="KW-1185">Reference proteome</keyword>
<dbReference type="EC" id="2.1.1.14" evidence="3"/>
<dbReference type="EMBL" id="JASGCB010000018">
    <property type="protein sequence ID" value="MDI9260622.1"/>
    <property type="molecule type" value="Genomic_DNA"/>
</dbReference>
<evidence type="ECO:0000259" key="2">
    <source>
        <dbReference type="Pfam" id="PF01717"/>
    </source>
</evidence>
<dbReference type="CDD" id="cd03311">
    <property type="entry name" value="CIMS_C_terminal_like"/>
    <property type="match status" value="1"/>
</dbReference>
<protein>
    <submittedName>
        <fullName evidence="3">5-methyltetrahydropteroyltriglutamate--homocysteine S-methyltransferase</fullName>
        <ecNumber evidence="3">2.1.1.14</ecNumber>
    </submittedName>
</protein>
<evidence type="ECO:0000313" key="4">
    <source>
        <dbReference type="Proteomes" id="UP001529245"/>
    </source>
</evidence>
<dbReference type="GO" id="GO:0032259">
    <property type="term" value="P:methylation"/>
    <property type="evidence" value="ECO:0007669"/>
    <property type="project" value="UniProtKB-KW"/>
</dbReference>
<sequence length="371" mass="42131">MSHANLGPKPPFRADQVGSLLRPEPVKDARRRFFAGEIDQDTLTAVENDAIRQIVAKQKDIGLAAVTDGELRRSWWHFDFLEHLEGVQGYEPEQGGIQFHNVTTRPRAIRVVGKLGFPKDHPMLAHFRFLREIAGEHVPKMTIPSPSMLHFRGEVADGAYPDEDELFHDLALTYQAAIGAFYEAGCRYLQLDDTAWAYLCSDEQKQQMMAKGRDPKRLEAKYAETINKALEGKPADMTITMHICRGNFRSTWISSGGYEPVAETLFQKLNIDGFFLEYDTERAGGFEPLRFVNRKSLTIVLGLITSKHGALEDKDEVKRRIEEATRYVPLEQLCLSPQCGFASTEEGNLLTEDEQWAKLRHVVEIAHEVWN</sequence>
<gene>
    <name evidence="3" type="ORF">QID03_10525</name>
</gene>
<dbReference type="SUPFAM" id="SSF51726">
    <property type="entry name" value="UROD/MetE-like"/>
    <property type="match status" value="1"/>
</dbReference>
<dbReference type="Proteomes" id="UP001529245">
    <property type="component" value="Unassembled WGS sequence"/>
</dbReference>
<keyword evidence="3" id="KW-0808">Transferase</keyword>
<dbReference type="RefSeq" id="WP_283204074.1">
    <property type="nucleotide sequence ID" value="NZ_JASGCB010000018.1"/>
</dbReference>
<proteinExistence type="predicted"/>
<feature type="region of interest" description="Disordered" evidence="1">
    <location>
        <begin position="1"/>
        <end position="20"/>
    </location>
</feature>
<dbReference type="PANTHER" id="PTHR43844:SF1">
    <property type="entry name" value="METHIONINE SYNTHASE"/>
    <property type="match status" value="1"/>
</dbReference>
<dbReference type="NCBIfam" id="NF005085">
    <property type="entry name" value="PRK06520.1"/>
    <property type="match status" value="1"/>
</dbReference>
<reference evidence="3 4" key="1">
    <citation type="submission" date="2023-04" db="EMBL/GenBank/DDBJ databases">
        <title>A. sendaiensis sub sp. chiapanensis a novel subspecie with specific adaptation in bacterial cell wall isolated from an active volcano.</title>
        <authorList>
            <person name="Alvarez Gutierrez P.E."/>
            <person name="Ortiz Cortes L.Y."/>
        </authorList>
    </citation>
    <scope>NUCLEOTIDE SEQUENCE [LARGE SCALE GENOMIC DNA]</scope>
    <source>
        <strain evidence="3 4">PA2</strain>
    </source>
</reference>
<dbReference type="PANTHER" id="PTHR43844">
    <property type="entry name" value="METHIONINE SYNTHASE"/>
    <property type="match status" value="1"/>
</dbReference>
<evidence type="ECO:0000256" key="1">
    <source>
        <dbReference type="SAM" id="MobiDB-lite"/>
    </source>
</evidence>
<organism evidence="3 4">
    <name type="scientific">Alicyclobacillus sendaiensis PA2</name>
    <dbReference type="NCBI Taxonomy" id="3029425"/>
    <lineage>
        <taxon>Bacteria</taxon>
        <taxon>Bacillati</taxon>
        <taxon>Bacillota</taxon>
        <taxon>Bacilli</taxon>
        <taxon>Bacillales</taxon>
        <taxon>Alicyclobacillaceae</taxon>
        <taxon>Alicyclobacillus</taxon>
    </lineage>
</organism>
<dbReference type="InterPro" id="IPR002629">
    <property type="entry name" value="Met_Synth_C/arc"/>
</dbReference>
<dbReference type="InterPro" id="IPR038071">
    <property type="entry name" value="UROD/MetE-like_sf"/>
</dbReference>
<accession>A0ABT6XZW8</accession>
<feature type="domain" description="Cobalamin-independent methionine synthase MetE C-terminal/archaeal" evidence="2">
    <location>
        <begin position="17"/>
        <end position="367"/>
    </location>
</feature>
<dbReference type="GO" id="GO:0003871">
    <property type="term" value="F:5-methyltetrahydropteroyltriglutamate-homocysteine S-methyltransferase activity"/>
    <property type="evidence" value="ECO:0007669"/>
    <property type="project" value="UniProtKB-EC"/>
</dbReference>
<dbReference type="Pfam" id="PF01717">
    <property type="entry name" value="Meth_synt_2"/>
    <property type="match status" value="1"/>
</dbReference>